<feature type="domain" description="Bacterial sugar transferase" evidence="9">
    <location>
        <begin position="329"/>
        <end position="517"/>
    </location>
</feature>
<evidence type="ECO:0000313" key="11">
    <source>
        <dbReference type="Proteomes" id="UP000219167"/>
    </source>
</evidence>
<feature type="transmembrane region" description="Helical" evidence="8">
    <location>
        <begin position="334"/>
        <end position="355"/>
    </location>
</feature>
<feature type="transmembrane region" description="Helical" evidence="8">
    <location>
        <begin position="133"/>
        <end position="151"/>
    </location>
</feature>
<dbReference type="InterPro" id="IPR003362">
    <property type="entry name" value="Bact_transf"/>
</dbReference>
<organism evidence="10 11">
    <name type="scientific">Rhizobium subbaraonis</name>
    <dbReference type="NCBI Taxonomy" id="908946"/>
    <lineage>
        <taxon>Bacteria</taxon>
        <taxon>Pseudomonadati</taxon>
        <taxon>Pseudomonadota</taxon>
        <taxon>Alphaproteobacteria</taxon>
        <taxon>Hyphomicrobiales</taxon>
        <taxon>Rhizobiaceae</taxon>
        <taxon>Rhizobium/Agrobacterium group</taxon>
        <taxon>Rhizobium</taxon>
    </lineage>
</organism>
<dbReference type="EMBL" id="OBQD01000006">
    <property type="protein sequence ID" value="SOC39596.1"/>
    <property type="molecule type" value="Genomic_DNA"/>
</dbReference>
<dbReference type="RefSeq" id="WP_097138963.1">
    <property type="nucleotide sequence ID" value="NZ_OBQD01000006.1"/>
</dbReference>
<evidence type="ECO:0000256" key="5">
    <source>
        <dbReference type="ARBA" id="ARBA00022989"/>
    </source>
</evidence>
<keyword evidence="4 8" id="KW-0812">Transmembrane</keyword>
<dbReference type="Pfam" id="PF02397">
    <property type="entry name" value="Bac_transf"/>
    <property type="match status" value="1"/>
</dbReference>
<dbReference type="AlphaFoldDB" id="A0A285UG81"/>
<evidence type="ECO:0000256" key="7">
    <source>
        <dbReference type="ARBA" id="ARBA00023169"/>
    </source>
</evidence>
<dbReference type="Pfam" id="PF13727">
    <property type="entry name" value="CoA_binding_3"/>
    <property type="match status" value="1"/>
</dbReference>
<keyword evidence="3 10" id="KW-0808">Transferase</keyword>
<feature type="transmembrane region" description="Helical" evidence="8">
    <location>
        <begin position="94"/>
        <end position="112"/>
    </location>
</feature>
<keyword evidence="6 8" id="KW-0472">Membrane</keyword>
<dbReference type="Proteomes" id="UP000219167">
    <property type="component" value="Unassembled WGS sequence"/>
</dbReference>
<evidence type="ECO:0000256" key="3">
    <source>
        <dbReference type="ARBA" id="ARBA00022679"/>
    </source>
</evidence>
<accession>A0A285UG81</accession>
<feature type="transmembrane region" description="Helical" evidence="8">
    <location>
        <begin position="69"/>
        <end position="88"/>
    </location>
</feature>
<name>A0A285UG81_9HYPH</name>
<dbReference type="InterPro" id="IPR017473">
    <property type="entry name" value="Undecaprenyl-P_gluc_Ptfrase"/>
</dbReference>
<feature type="transmembrane region" description="Helical" evidence="8">
    <location>
        <begin position="163"/>
        <end position="184"/>
    </location>
</feature>
<keyword evidence="11" id="KW-1185">Reference proteome</keyword>
<dbReference type="InterPro" id="IPR017475">
    <property type="entry name" value="EPS_sugar_tfrase"/>
</dbReference>
<reference evidence="10 11" key="1">
    <citation type="submission" date="2017-08" db="EMBL/GenBank/DDBJ databases">
        <authorList>
            <person name="de Groot N.N."/>
        </authorList>
    </citation>
    <scope>NUCLEOTIDE SEQUENCE [LARGE SCALE GENOMIC DNA]</scope>
    <source>
        <strain evidence="10 11">JC85</strain>
    </source>
</reference>
<evidence type="ECO:0000256" key="2">
    <source>
        <dbReference type="ARBA" id="ARBA00006464"/>
    </source>
</evidence>
<comment type="similarity">
    <text evidence="2">Belongs to the bacterial sugar transferase family.</text>
</comment>
<evidence type="ECO:0000256" key="8">
    <source>
        <dbReference type="SAM" id="Phobius"/>
    </source>
</evidence>
<proteinExistence type="inferred from homology"/>
<dbReference type="PANTHER" id="PTHR30576">
    <property type="entry name" value="COLANIC BIOSYNTHESIS UDP-GLUCOSE LIPID CARRIER TRANSFERASE"/>
    <property type="match status" value="1"/>
</dbReference>
<comment type="subcellular location">
    <subcellularLocation>
        <location evidence="1">Membrane</location>
        <topology evidence="1">Multi-pass membrane protein</topology>
    </subcellularLocation>
</comment>
<gene>
    <name evidence="10" type="ORF">SAMN05892877_10696</name>
</gene>
<dbReference type="SUPFAM" id="SSF51735">
    <property type="entry name" value="NAD(P)-binding Rossmann-fold domains"/>
    <property type="match status" value="1"/>
</dbReference>
<evidence type="ECO:0000256" key="4">
    <source>
        <dbReference type="ARBA" id="ARBA00022692"/>
    </source>
</evidence>
<dbReference type="GO" id="GO:0016780">
    <property type="term" value="F:phosphotransferase activity, for other substituted phosphate groups"/>
    <property type="evidence" value="ECO:0007669"/>
    <property type="project" value="TreeGrafter"/>
</dbReference>
<keyword evidence="7" id="KW-0270">Exopolysaccharide synthesis</keyword>
<dbReference type="Gene3D" id="3.40.50.720">
    <property type="entry name" value="NAD(P)-binding Rossmann-like Domain"/>
    <property type="match status" value="1"/>
</dbReference>
<evidence type="ECO:0000256" key="1">
    <source>
        <dbReference type="ARBA" id="ARBA00004141"/>
    </source>
</evidence>
<dbReference type="PANTHER" id="PTHR30576:SF0">
    <property type="entry name" value="UNDECAPRENYL-PHOSPHATE N-ACETYLGALACTOSAMINYL 1-PHOSPHATE TRANSFERASE-RELATED"/>
    <property type="match status" value="1"/>
</dbReference>
<sequence>MNHIDKPDAFDRENIRRKVSEVRTIAHGAATDDQDGGKTVELNPLAQQIALQFRAESYSPAMITGLLRLLEFTALFAIGYGVTSFYVIPSDEVMLFYVGVVAGGSAIGVLLLHLADAYQIPALRAGWRMIPRLLGAWAIAFSAMALAFFLFKTAGVASRVWFVLWFVLGAAYLVVERLLIAYSIRRWARNGTMERRAVIAGGGEPAKELIRALERQPENDIRICGIFDDRDERRSPSVVAGYPKLGTIAELVEFARLARIDMLIISLPLSAEARILSLLRKLWVLPVDIRLAAHSNGLRFRPRSYSQVGNVHMLDIFDRPIADWDKVAKRAFDIVFSVIALLLLWPVMIGAALAVKLTSPGPIIFKQKRHGFNNEIIEVYKFRSMYTNMSDPTAKAAVTKGDPRVTPVGRFIRKTSIDELPQIFNVLKGELSLVGPRPHAIQAQSHDRKYVDVVEGYFARHRVKPGVTGWAQINGWRGEIDHDDKIRFRTEFDLYYIENWSLLFDLKILFLTPIRLLNTENAY</sequence>
<dbReference type="GO" id="GO:0016020">
    <property type="term" value="C:membrane"/>
    <property type="evidence" value="ECO:0007669"/>
    <property type="project" value="UniProtKB-SubCell"/>
</dbReference>
<dbReference type="InterPro" id="IPR036291">
    <property type="entry name" value="NAD(P)-bd_dom_sf"/>
</dbReference>
<keyword evidence="5 8" id="KW-1133">Transmembrane helix</keyword>
<evidence type="ECO:0000256" key="6">
    <source>
        <dbReference type="ARBA" id="ARBA00023136"/>
    </source>
</evidence>
<dbReference type="OrthoDB" id="9808602at2"/>
<dbReference type="NCBIfam" id="TIGR03023">
    <property type="entry name" value="WcaJ_sugtrans"/>
    <property type="match status" value="1"/>
</dbReference>
<evidence type="ECO:0000259" key="9">
    <source>
        <dbReference type="Pfam" id="PF02397"/>
    </source>
</evidence>
<protein>
    <submittedName>
        <fullName evidence="10">Undecaprenyl-phosphate glucose phosphotransferase</fullName>
    </submittedName>
</protein>
<evidence type="ECO:0000313" key="10">
    <source>
        <dbReference type="EMBL" id="SOC39596.1"/>
    </source>
</evidence>
<dbReference type="GO" id="GO:0000271">
    <property type="term" value="P:polysaccharide biosynthetic process"/>
    <property type="evidence" value="ECO:0007669"/>
    <property type="project" value="UniProtKB-KW"/>
</dbReference>
<dbReference type="NCBIfam" id="TIGR03025">
    <property type="entry name" value="EPS_sugtrans"/>
    <property type="match status" value="1"/>
</dbReference>